<evidence type="ECO:0000256" key="6">
    <source>
        <dbReference type="ARBA" id="ARBA00022679"/>
    </source>
</evidence>
<dbReference type="Pfam" id="PF00994">
    <property type="entry name" value="MoCF_biosynth"/>
    <property type="match status" value="1"/>
</dbReference>
<evidence type="ECO:0000256" key="7">
    <source>
        <dbReference type="ARBA" id="ARBA00022723"/>
    </source>
</evidence>
<dbReference type="PANTHER" id="PTHR10192">
    <property type="entry name" value="MOLYBDOPTERIN BIOSYNTHESIS PROTEIN"/>
    <property type="match status" value="1"/>
</dbReference>
<dbReference type="InterPro" id="IPR008284">
    <property type="entry name" value="MoCF_biosynth_CS"/>
</dbReference>
<evidence type="ECO:0000313" key="14">
    <source>
        <dbReference type="Proteomes" id="UP000581135"/>
    </source>
</evidence>
<keyword evidence="7 11" id="KW-0479">Metal-binding</keyword>
<evidence type="ECO:0000256" key="11">
    <source>
        <dbReference type="RuleBase" id="RU365090"/>
    </source>
</evidence>
<dbReference type="Pfam" id="PF03453">
    <property type="entry name" value="MoeA_N"/>
    <property type="match status" value="1"/>
</dbReference>
<dbReference type="Gene3D" id="2.170.190.11">
    <property type="entry name" value="Molybdopterin biosynthesis moea protein, domain 3"/>
    <property type="match status" value="1"/>
</dbReference>
<dbReference type="PANTHER" id="PTHR10192:SF5">
    <property type="entry name" value="GEPHYRIN"/>
    <property type="match status" value="1"/>
</dbReference>
<dbReference type="PROSITE" id="PS01079">
    <property type="entry name" value="MOCF_BIOSYNTHESIS_2"/>
    <property type="match status" value="1"/>
</dbReference>
<dbReference type="GO" id="GO:0005829">
    <property type="term" value="C:cytosol"/>
    <property type="evidence" value="ECO:0007669"/>
    <property type="project" value="TreeGrafter"/>
</dbReference>
<dbReference type="GO" id="GO:0006777">
    <property type="term" value="P:Mo-molybdopterin cofactor biosynthetic process"/>
    <property type="evidence" value="ECO:0007669"/>
    <property type="project" value="UniProtKB-UniRule"/>
</dbReference>
<feature type="domain" description="MoaB/Mog" evidence="12">
    <location>
        <begin position="175"/>
        <end position="312"/>
    </location>
</feature>
<dbReference type="InterPro" id="IPR038987">
    <property type="entry name" value="MoeA-like"/>
</dbReference>
<comment type="pathway">
    <text evidence="3 11">Cofactor biosynthesis; molybdopterin biosynthesis.</text>
</comment>
<keyword evidence="9 11" id="KW-0501">Molybdenum cofactor biosynthesis</keyword>
<dbReference type="AlphaFoldDB" id="A0A839SXZ6"/>
<evidence type="ECO:0000256" key="1">
    <source>
        <dbReference type="ARBA" id="ARBA00001946"/>
    </source>
</evidence>
<dbReference type="UniPathway" id="UPA00344"/>
<dbReference type="FunFam" id="3.40.980.10:FF:000004">
    <property type="entry name" value="Molybdopterin molybdenumtransferase"/>
    <property type="match status" value="1"/>
</dbReference>
<keyword evidence="5 11" id="KW-0500">Molybdenum</keyword>
<dbReference type="Gene3D" id="3.90.105.10">
    <property type="entry name" value="Molybdopterin biosynthesis moea protein, domain 2"/>
    <property type="match status" value="1"/>
</dbReference>
<organism evidence="13 14">
    <name type="scientific">Limibacillus halophilus</name>
    <dbReference type="NCBI Taxonomy" id="1579333"/>
    <lineage>
        <taxon>Bacteria</taxon>
        <taxon>Pseudomonadati</taxon>
        <taxon>Pseudomonadota</taxon>
        <taxon>Alphaproteobacteria</taxon>
        <taxon>Rhodospirillales</taxon>
        <taxon>Rhodovibrionaceae</taxon>
        <taxon>Limibacillus</taxon>
    </lineage>
</organism>
<comment type="catalytic activity">
    <reaction evidence="10">
        <text>adenylyl-molybdopterin + molybdate = Mo-molybdopterin + AMP + H(+)</text>
        <dbReference type="Rhea" id="RHEA:35047"/>
        <dbReference type="ChEBI" id="CHEBI:15378"/>
        <dbReference type="ChEBI" id="CHEBI:36264"/>
        <dbReference type="ChEBI" id="CHEBI:62727"/>
        <dbReference type="ChEBI" id="CHEBI:71302"/>
        <dbReference type="ChEBI" id="CHEBI:456215"/>
        <dbReference type="EC" id="2.10.1.1"/>
    </reaction>
</comment>
<comment type="similarity">
    <text evidence="4 11">Belongs to the MoeA family.</text>
</comment>
<comment type="cofactor">
    <cofactor evidence="1 11">
        <name>Mg(2+)</name>
        <dbReference type="ChEBI" id="CHEBI:18420"/>
    </cofactor>
</comment>
<dbReference type="GO" id="GO:0046872">
    <property type="term" value="F:metal ion binding"/>
    <property type="evidence" value="ECO:0007669"/>
    <property type="project" value="UniProtKB-UniRule"/>
</dbReference>
<evidence type="ECO:0000256" key="10">
    <source>
        <dbReference type="ARBA" id="ARBA00047317"/>
    </source>
</evidence>
<name>A0A839SXZ6_9PROT</name>
<dbReference type="SUPFAM" id="SSF63867">
    <property type="entry name" value="MoeA C-terminal domain-like"/>
    <property type="match status" value="1"/>
</dbReference>
<evidence type="ECO:0000259" key="12">
    <source>
        <dbReference type="SMART" id="SM00852"/>
    </source>
</evidence>
<sequence>MISVEEAQARILKEFATTPAEIVTLSDSLGRVLADDLESRRTQPPMDVSAMDGYAVRASDVLHVPTTLKVTMEIPAGSLPPQALAAGEAARIFTGAPVPPGADSVVIQEDTEAAEDEVTILETAKRGAYVRRAGLDFREGEVKLRAGTRLGAREIGLAAAMNRPWLPLRRRPRIALLATGDEVVMPGDPIRENQIVSSNVLALAALIEQAGGVAVNLGIAADREDALDNLRDRARGCDLLITTGGASVGKHDLVQSALQRSDLSLDFWKIAMRPGKPLMFGRWPELPVLGLPGNPVSSLVCGYLFLLPIMAKLLGAPDIALSEETGLLEHDLKENDRRQDYLRALFVEPDGNGPKLKVFERQDSSMLATLQHADALIIRRPQARAAKAGETCSFLRLPRP</sequence>
<dbReference type="Pfam" id="PF03454">
    <property type="entry name" value="MoeA_C"/>
    <property type="match status" value="1"/>
</dbReference>
<evidence type="ECO:0000256" key="5">
    <source>
        <dbReference type="ARBA" id="ARBA00022505"/>
    </source>
</evidence>
<dbReference type="EC" id="2.10.1.1" evidence="11"/>
<keyword evidence="6 11" id="KW-0808">Transferase</keyword>
<dbReference type="Gene3D" id="2.40.340.10">
    <property type="entry name" value="MoeA, C-terminal, domain IV"/>
    <property type="match status" value="1"/>
</dbReference>
<evidence type="ECO:0000256" key="8">
    <source>
        <dbReference type="ARBA" id="ARBA00022842"/>
    </source>
</evidence>
<dbReference type="InterPro" id="IPR005110">
    <property type="entry name" value="MoeA_linker/N"/>
</dbReference>
<evidence type="ECO:0000256" key="9">
    <source>
        <dbReference type="ARBA" id="ARBA00023150"/>
    </source>
</evidence>
<gene>
    <name evidence="13" type="ORF">FHR98_002191</name>
</gene>
<dbReference type="NCBIfam" id="NF045515">
    <property type="entry name" value="Glp_gephyrin"/>
    <property type="match status" value="1"/>
</dbReference>
<dbReference type="RefSeq" id="WP_183416708.1">
    <property type="nucleotide sequence ID" value="NZ_JACHXA010000005.1"/>
</dbReference>
<evidence type="ECO:0000256" key="4">
    <source>
        <dbReference type="ARBA" id="ARBA00010763"/>
    </source>
</evidence>
<reference evidence="13 14" key="1">
    <citation type="submission" date="2020-08" db="EMBL/GenBank/DDBJ databases">
        <title>Genomic Encyclopedia of Type Strains, Phase III (KMG-III): the genomes of soil and plant-associated and newly described type strains.</title>
        <authorList>
            <person name="Whitman W."/>
        </authorList>
    </citation>
    <scope>NUCLEOTIDE SEQUENCE [LARGE SCALE GENOMIC DNA]</scope>
    <source>
        <strain evidence="13 14">CECT 8803</strain>
    </source>
</reference>
<protein>
    <recommendedName>
        <fullName evidence="11">Molybdopterin molybdenumtransferase</fullName>
        <ecNumber evidence="11">2.10.1.1</ecNumber>
    </recommendedName>
</protein>
<dbReference type="SUPFAM" id="SSF53218">
    <property type="entry name" value="Molybdenum cofactor biosynthesis proteins"/>
    <property type="match status" value="1"/>
</dbReference>
<comment type="function">
    <text evidence="2 11">Catalyzes the insertion of molybdate into adenylated molybdopterin with the concomitant release of AMP.</text>
</comment>
<dbReference type="SMART" id="SM00852">
    <property type="entry name" value="MoCF_biosynth"/>
    <property type="match status" value="1"/>
</dbReference>
<evidence type="ECO:0000313" key="13">
    <source>
        <dbReference type="EMBL" id="MBB3065895.1"/>
    </source>
</evidence>
<dbReference type="Proteomes" id="UP000581135">
    <property type="component" value="Unassembled WGS sequence"/>
</dbReference>
<proteinExistence type="inferred from homology"/>
<dbReference type="InterPro" id="IPR036688">
    <property type="entry name" value="MoeA_C_domain_IV_sf"/>
</dbReference>
<dbReference type="GO" id="GO:0061599">
    <property type="term" value="F:molybdopterin molybdotransferase activity"/>
    <property type="evidence" value="ECO:0007669"/>
    <property type="project" value="UniProtKB-UniRule"/>
</dbReference>
<dbReference type="InterPro" id="IPR036135">
    <property type="entry name" value="MoeA_linker/N_sf"/>
</dbReference>
<dbReference type="InterPro" id="IPR001453">
    <property type="entry name" value="MoaB/Mog_dom"/>
</dbReference>
<comment type="caution">
    <text evidence="13">The sequence shown here is derived from an EMBL/GenBank/DDBJ whole genome shotgun (WGS) entry which is preliminary data.</text>
</comment>
<dbReference type="FunFam" id="2.170.190.11:FF:000001">
    <property type="entry name" value="Molybdopterin molybdenumtransferase"/>
    <property type="match status" value="1"/>
</dbReference>
<keyword evidence="14" id="KW-1185">Reference proteome</keyword>
<keyword evidence="8 11" id="KW-0460">Magnesium</keyword>
<dbReference type="InterPro" id="IPR036425">
    <property type="entry name" value="MoaB/Mog-like_dom_sf"/>
</dbReference>
<accession>A0A839SXZ6</accession>
<evidence type="ECO:0000256" key="2">
    <source>
        <dbReference type="ARBA" id="ARBA00002901"/>
    </source>
</evidence>
<evidence type="ECO:0000256" key="3">
    <source>
        <dbReference type="ARBA" id="ARBA00005046"/>
    </source>
</evidence>
<dbReference type="EMBL" id="JACHXA010000005">
    <property type="protein sequence ID" value="MBB3065895.1"/>
    <property type="molecule type" value="Genomic_DNA"/>
</dbReference>
<dbReference type="InterPro" id="IPR005111">
    <property type="entry name" value="MoeA_C_domain_IV"/>
</dbReference>
<dbReference type="CDD" id="cd00887">
    <property type="entry name" value="MoeA"/>
    <property type="match status" value="1"/>
</dbReference>
<dbReference type="Gene3D" id="3.40.980.10">
    <property type="entry name" value="MoaB/Mog-like domain"/>
    <property type="match status" value="1"/>
</dbReference>
<dbReference type="SUPFAM" id="SSF63882">
    <property type="entry name" value="MoeA N-terminal region -like"/>
    <property type="match status" value="1"/>
</dbReference>